<dbReference type="EC" id="3.4.11.18" evidence="6 7"/>
<sequence>MIIIKSQDDINKIRTAANIWKKVRETLIKATKPGVSLKALDQLAKETIEANGAECAFYNYLGFAGNICISVNECIIHGVPTDYVLKHNDKVTFDVGVKYADHYCDAAFTMILGENVQAHAISKVCYDAMMVAINLIKPGTSTHTISKTIQRHVQQNGYHVIRDFVGHGCGNQIHEDPMIPNYRSLLIPNAILQENMVICIEPMILTGSNEYFIDPNDQWSVIAKNRLMTCHWEHMVLVTKDGFEILTE</sequence>
<evidence type="ECO:0000256" key="6">
    <source>
        <dbReference type="HAMAP-Rule" id="MF_01974"/>
    </source>
</evidence>
<proteinExistence type="inferred from homology"/>
<gene>
    <name evidence="6 9" type="primary">map</name>
    <name evidence="9" type="ORF">UDIV_0240</name>
</gene>
<dbReference type="RefSeq" id="WP_038101506.1">
    <property type="nucleotide sequence ID" value="NZ_JFDP01000002.1"/>
</dbReference>
<dbReference type="NCBIfam" id="TIGR00500">
    <property type="entry name" value="met_pdase_I"/>
    <property type="match status" value="1"/>
</dbReference>
<dbReference type="InterPro" id="IPR001714">
    <property type="entry name" value="Pept_M24_MAP"/>
</dbReference>
<evidence type="ECO:0000256" key="4">
    <source>
        <dbReference type="ARBA" id="ARBA00022723"/>
    </source>
</evidence>
<dbReference type="OrthoDB" id="9802055at2"/>
<evidence type="ECO:0000256" key="3">
    <source>
        <dbReference type="ARBA" id="ARBA00022670"/>
    </source>
</evidence>
<dbReference type="InterPro" id="IPR000994">
    <property type="entry name" value="Pept_M24"/>
</dbReference>
<dbReference type="GO" id="GO:0070006">
    <property type="term" value="F:metalloaminopeptidase activity"/>
    <property type="evidence" value="ECO:0007669"/>
    <property type="project" value="UniProtKB-UniRule"/>
</dbReference>
<keyword evidence="10" id="KW-1185">Reference proteome</keyword>
<dbReference type="PANTHER" id="PTHR43330:SF27">
    <property type="entry name" value="METHIONINE AMINOPEPTIDASE"/>
    <property type="match status" value="1"/>
</dbReference>
<keyword evidence="4 6" id="KW-0479">Metal-binding</keyword>
<dbReference type="GO" id="GO:0004239">
    <property type="term" value="F:initiator methionyl aminopeptidase activity"/>
    <property type="evidence" value="ECO:0007669"/>
    <property type="project" value="UniProtKB-UniRule"/>
</dbReference>
<dbReference type="eggNOG" id="COG0024">
    <property type="taxonomic scope" value="Bacteria"/>
</dbReference>
<comment type="catalytic activity">
    <reaction evidence="6 7">
        <text>Release of N-terminal amino acids, preferentially methionine, from peptides and arylamides.</text>
        <dbReference type="EC" id="3.4.11.18"/>
    </reaction>
</comment>
<dbReference type="InterPro" id="IPR002467">
    <property type="entry name" value="Pept_M24A_MAP1"/>
</dbReference>
<comment type="function">
    <text evidence="1 6">Removes the N-terminal methionine from nascent proteins. The N-terminal methionine is often cleaved when the second residue in the primary sequence is small and uncharged (Met-Ala-, Cys, Gly, Pro, Ser, Thr, or Val). Requires deformylation of the N(alpha)-formylated initiator methionine before it can be hydrolyzed.</text>
</comment>
<comment type="cofactor">
    <cofactor evidence="6">
        <name>Co(2+)</name>
        <dbReference type="ChEBI" id="CHEBI:48828"/>
    </cofactor>
    <cofactor evidence="6">
        <name>Zn(2+)</name>
        <dbReference type="ChEBI" id="CHEBI:29105"/>
    </cofactor>
    <cofactor evidence="6">
        <name>Mn(2+)</name>
        <dbReference type="ChEBI" id="CHEBI:29035"/>
    </cofactor>
    <cofactor evidence="6">
        <name>Fe(2+)</name>
        <dbReference type="ChEBI" id="CHEBI:29033"/>
    </cofactor>
    <text evidence="6">Binds 2 divalent metal cations per subunit. Has a high-affinity and a low affinity metal-binding site. The true nature of the physiological cofactor is under debate. The enzyme is active with cobalt, zinc, manganese or divalent iron ions. Most likely, methionine aminopeptidases function as mononuclear Fe(2+)-metalloproteases under physiological conditions, and the catalytically relevant metal-binding site has been assigned to the histidine-containing high-affinity site.</text>
</comment>
<feature type="binding site" evidence="6">
    <location>
        <position position="201"/>
    </location>
    <ligand>
        <name>a divalent metal cation</name>
        <dbReference type="ChEBI" id="CHEBI:60240"/>
        <label>2</label>
        <note>catalytic</note>
    </ligand>
</feature>
<dbReference type="GO" id="GO:0005829">
    <property type="term" value="C:cytosol"/>
    <property type="evidence" value="ECO:0007669"/>
    <property type="project" value="TreeGrafter"/>
</dbReference>
<feature type="binding site" evidence="6">
    <location>
        <position position="94"/>
    </location>
    <ligand>
        <name>a divalent metal cation</name>
        <dbReference type="ChEBI" id="CHEBI:60240"/>
        <label>1</label>
    </ligand>
</feature>
<feature type="binding site" evidence="6">
    <location>
        <position position="233"/>
    </location>
    <ligand>
        <name>a divalent metal cation</name>
        <dbReference type="ChEBI" id="CHEBI:60240"/>
        <label>1</label>
    </ligand>
</feature>
<name>A0A084F1P6_9BACT</name>
<dbReference type="HAMAP" id="MF_01974">
    <property type="entry name" value="MetAP_1"/>
    <property type="match status" value="1"/>
</dbReference>
<evidence type="ECO:0000313" key="10">
    <source>
        <dbReference type="Proteomes" id="UP000028537"/>
    </source>
</evidence>
<feature type="binding site" evidence="6">
    <location>
        <position position="167"/>
    </location>
    <ligand>
        <name>a divalent metal cation</name>
        <dbReference type="ChEBI" id="CHEBI:60240"/>
        <label>2</label>
        <note>catalytic</note>
    </ligand>
</feature>
<dbReference type="CDD" id="cd01086">
    <property type="entry name" value="MetAP1"/>
    <property type="match status" value="1"/>
</dbReference>
<evidence type="ECO:0000256" key="2">
    <source>
        <dbReference type="ARBA" id="ARBA00022438"/>
    </source>
</evidence>
<comment type="caution">
    <text evidence="9">The sequence shown here is derived from an EMBL/GenBank/DDBJ whole genome shotgun (WGS) entry which is preliminary data.</text>
</comment>
<dbReference type="SUPFAM" id="SSF55920">
    <property type="entry name" value="Creatinase/aminopeptidase"/>
    <property type="match status" value="1"/>
</dbReference>
<feature type="binding site" evidence="6">
    <location>
        <position position="105"/>
    </location>
    <ligand>
        <name>a divalent metal cation</name>
        <dbReference type="ChEBI" id="CHEBI:60240"/>
        <label>1</label>
    </ligand>
</feature>
<dbReference type="Proteomes" id="UP000028537">
    <property type="component" value="Unassembled WGS sequence"/>
</dbReference>
<keyword evidence="5 6" id="KW-0378">Hydrolase</keyword>
<feature type="binding site" evidence="6">
    <location>
        <position position="233"/>
    </location>
    <ligand>
        <name>a divalent metal cation</name>
        <dbReference type="ChEBI" id="CHEBI:60240"/>
        <label>2</label>
        <note>catalytic</note>
    </ligand>
</feature>
<evidence type="ECO:0000259" key="8">
    <source>
        <dbReference type="Pfam" id="PF00557"/>
    </source>
</evidence>
<dbReference type="Gene3D" id="3.90.230.10">
    <property type="entry name" value="Creatinase/methionine aminopeptidase superfamily"/>
    <property type="match status" value="1"/>
</dbReference>
<comment type="similarity">
    <text evidence="6">Belongs to the peptidase M24A family. Methionine aminopeptidase type 1 subfamily.</text>
</comment>
<keyword evidence="2 6" id="KW-0031">Aminopeptidase</keyword>
<evidence type="ECO:0000256" key="1">
    <source>
        <dbReference type="ARBA" id="ARBA00002521"/>
    </source>
</evidence>
<protein>
    <recommendedName>
        <fullName evidence="6 7">Methionine aminopeptidase</fullName>
        <shortName evidence="6">MAP</shortName>
        <shortName evidence="6">MetAP</shortName>
        <ecNumber evidence="6 7">3.4.11.18</ecNumber>
    </recommendedName>
    <alternativeName>
        <fullName evidence="6">Peptidase M</fullName>
    </alternativeName>
</protein>
<evidence type="ECO:0000256" key="5">
    <source>
        <dbReference type="ARBA" id="ARBA00022801"/>
    </source>
</evidence>
<reference evidence="9 10" key="1">
    <citation type="submission" date="2014-02" db="EMBL/GenBank/DDBJ databases">
        <title>Genome sequence of Ureaplasma diversum strain 246.</title>
        <authorList>
            <person name="Sirand-Pugnet P."/>
            <person name="Breton M."/>
            <person name="Dordet-Frisoni E."/>
            <person name="Baranowski E."/>
            <person name="Barre A."/>
            <person name="Couture C."/>
            <person name="Dupuy V."/>
            <person name="Gaurivaud P."/>
            <person name="Jacob D."/>
            <person name="Lemaitre C."/>
            <person name="Manso-Silvan L."/>
            <person name="Nikolski M."/>
            <person name="Nouvel L.-X."/>
            <person name="Poumarat F."/>
            <person name="Tardy F."/>
            <person name="Thebault P."/>
            <person name="Theil S."/>
            <person name="Citti C."/>
            <person name="Thiaucourt F."/>
            <person name="Blanchard A."/>
        </authorList>
    </citation>
    <scope>NUCLEOTIDE SEQUENCE [LARGE SCALE GENOMIC DNA]</scope>
    <source>
        <strain evidence="9 10">NCTC 246</strain>
    </source>
</reference>
<organism evidence="9 10">
    <name type="scientific">Ureaplasma diversum NCTC 246</name>
    <dbReference type="NCBI Taxonomy" id="1188241"/>
    <lineage>
        <taxon>Bacteria</taxon>
        <taxon>Bacillati</taxon>
        <taxon>Mycoplasmatota</taxon>
        <taxon>Mycoplasmoidales</taxon>
        <taxon>Mycoplasmoidaceae</taxon>
        <taxon>Ureaplasma</taxon>
    </lineage>
</organism>
<dbReference type="AlphaFoldDB" id="A0A084F1P6"/>
<feature type="binding site" evidence="6">
    <location>
        <position position="174"/>
    </location>
    <ligand>
        <name>substrate</name>
    </ligand>
</feature>
<dbReference type="InterPro" id="IPR036005">
    <property type="entry name" value="Creatinase/aminopeptidase-like"/>
</dbReference>
<feature type="domain" description="Peptidase M24" evidence="8">
    <location>
        <begin position="12"/>
        <end position="240"/>
    </location>
</feature>
<dbReference type="PANTHER" id="PTHR43330">
    <property type="entry name" value="METHIONINE AMINOPEPTIDASE"/>
    <property type="match status" value="1"/>
</dbReference>
<dbReference type="GO" id="GO:0046872">
    <property type="term" value="F:metal ion binding"/>
    <property type="evidence" value="ECO:0007669"/>
    <property type="project" value="UniProtKB-UniRule"/>
</dbReference>
<evidence type="ECO:0000313" key="9">
    <source>
        <dbReference type="EMBL" id="KEZ24138.1"/>
    </source>
</evidence>
<keyword evidence="3 6" id="KW-0645">Protease</keyword>
<feature type="binding site" evidence="6">
    <location>
        <position position="77"/>
    </location>
    <ligand>
        <name>substrate</name>
    </ligand>
</feature>
<feature type="binding site" evidence="6">
    <location>
        <position position="105"/>
    </location>
    <ligand>
        <name>a divalent metal cation</name>
        <dbReference type="ChEBI" id="CHEBI:60240"/>
        <label>2</label>
        <note>catalytic</note>
    </ligand>
</feature>
<evidence type="ECO:0000256" key="7">
    <source>
        <dbReference type="RuleBase" id="RU003653"/>
    </source>
</evidence>
<dbReference type="PRINTS" id="PR00599">
    <property type="entry name" value="MAPEPTIDASE"/>
</dbReference>
<dbReference type="GO" id="GO:0006508">
    <property type="term" value="P:proteolysis"/>
    <property type="evidence" value="ECO:0007669"/>
    <property type="project" value="UniProtKB-KW"/>
</dbReference>
<dbReference type="Pfam" id="PF00557">
    <property type="entry name" value="Peptidase_M24"/>
    <property type="match status" value="1"/>
</dbReference>
<comment type="subunit">
    <text evidence="6">Monomer.</text>
</comment>
<accession>A0A084F1P6</accession>
<dbReference type="EMBL" id="JFDP01000002">
    <property type="protein sequence ID" value="KEZ24138.1"/>
    <property type="molecule type" value="Genomic_DNA"/>
</dbReference>
<dbReference type="PROSITE" id="PS00680">
    <property type="entry name" value="MAP_1"/>
    <property type="match status" value="1"/>
</dbReference>